<feature type="transmembrane region" description="Helical" evidence="1">
    <location>
        <begin position="16"/>
        <end position="35"/>
    </location>
</feature>
<keyword evidence="1" id="KW-0812">Transmembrane</keyword>
<evidence type="ECO:0000313" key="3">
    <source>
        <dbReference type="Proteomes" id="UP000295380"/>
    </source>
</evidence>
<reference evidence="2 3" key="1">
    <citation type="submission" date="2019-03" db="EMBL/GenBank/DDBJ databases">
        <title>Genomic Encyclopedia of Type Strains, Phase IV (KMG-IV): sequencing the most valuable type-strain genomes for metagenomic binning, comparative biology and taxonomic classification.</title>
        <authorList>
            <person name="Goeker M."/>
        </authorList>
    </citation>
    <scope>NUCLEOTIDE SEQUENCE [LARGE SCALE GENOMIC DNA]</scope>
    <source>
        <strain evidence="2 3">DSM 6770</strain>
    </source>
</reference>
<keyword evidence="3" id="KW-1185">Reference proteome</keyword>
<gene>
    <name evidence="2" type="ORF">C8E00_1149</name>
</gene>
<dbReference type="Proteomes" id="UP000295380">
    <property type="component" value="Unassembled WGS sequence"/>
</dbReference>
<dbReference type="OrthoDB" id="8779206at2"/>
<name>A0A4R7NDF9_9GAMM</name>
<accession>A0A4R7NDF9</accession>
<evidence type="ECO:0000313" key="2">
    <source>
        <dbReference type="EMBL" id="TDU18081.1"/>
    </source>
</evidence>
<feature type="transmembrane region" description="Helical" evidence="1">
    <location>
        <begin position="42"/>
        <end position="60"/>
    </location>
</feature>
<keyword evidence="1" id="KW-0472">Membrane</keyword>
<sequence>MPPILTDTFGGLSRHYYLRQLAFGGGLSALVYFAATQGGGDSVPLAVIPLLALNALLYPYSRFVYEQIIGFVMGDNVFYIPLIIMLPVKLFTIVMCWGWAIFIAPVGLLYLYFHHRKARRQTS</sequence>
<feature type="transmembrane region" description="Helical" evidence="1">
    <location>
        <begin position="80"/>
        <end position="113"/>
    </location>
</feature>
<evidence type="ECO:0000256" key="1">
    <source>
        <dbReference type="SAM" id="Phobius"/>
    </source>
</evidence>
<dbReference type="EMBL" id="SOBR01000014">
    <property type="protein sequence ID" value="TDU18081.1"/>
    <property type="molecule type" value="Genomic_DNA"/>
</dbReference>
<proteinExistence type="predicted"/>
<dbReference type="RefSeq" id="WP_110691224.1">
    <property type="nucleotide sequence ID" value="NZ_SOBR01000014.1"/>
</dbReference>
<keyword evidence="1" id="KW-1133">Transmembrane helix</keyword>
<comment type="caution">
    <text evidence="2">The sequence shown here is derived from an EMBL/GenBank/DDBJ whole genome shotgun (WGS) entry which is preliminary data.</text>
</comment>
<protein>
    <submittedName>
        <fullName evidence="2">Uncharacterized protein</fullName>
    </submittedName>
</protein>
<dbReference type="AlphaFoldDB" id="A0A4R7NDF9"/>
<organism evidence="2 3">
    <name type="scientific">Chromohalobacter marismortui</name>
    <dbReference type="NCBI Taxonomy" id="42055"/>
    <lineage>
        <taxon>Bacteria</taxon>
        <taxon>Pseudomonadati</taxon>
        <taxon>Pseudomonadota</taxon>
        <taxon>Gammaproteobacteria</taxon>
        <taxon>Oceanospirillales</taxon>
        <taxon>Halomonadaceae</taxon>
        <taxon>Chromohalobacter</taxon>
    </lineage>
</organism>